<dbReference type="InterPro" id="IPR033464">
    <property type="entry name" value="CSN8_PSD8_EIF3K"/>
</dbReference>
<evidence type="ECO:0000256" key="4">
    <source>
        <dbReference type="ARBA" id="ARBA00022790"/>
    </source>
</evidence>
<dbReference type="Proteomes" id="UP001447188">
    <property type="component" value="Unassembled WGS sequence"/>
</dbReference>
<evidence type="ECO:0000256" key="1">
    <source>
        <dbReference type="ARBA" id="ARBA00004123"/>
    </source>
</evidence>
<evidence type="ECO:0000259" key="6">
    <source>
        <dbReference type="Pfam" id="PF10075"/>
    </source>
</evidence>
<protein>
    <recommendedName>
        <fullName evidence="6">CSN8/PSMD8/EIF3K domain-containing protein</fullName>
    </recommendedName>
</protein>
<dbReference type="PANTHER" id="PTHR13339:SF0">
    <property type="entry name" value="COP9 SIGNALOSOME COMPLEX SUBUNIT 8"/>
    <property type="match status" value="1"/>
</dbReference>
<evidence type="ECO:0000313" key="7">
    <source>
        <dbReference type="EMBL" id="KAL0636880.1"/>
    </source>
</evidence>
<reference evidence="7 8" key="1">
    <citation type="submission" date="2024-02" db="EMBL/GenBank/DDBJ databases">
        <title>Discinaceae phylogenomics.</title>
        <authorList>
            <person name="Dirks A.C."/>
            <person name="James T.Y."/>
        </authorList>
    </citation>
    <scope>NUCLEOTIDE SEQUENCE [LARGE SCALE GENOMIC DNA]</scope>
    <source>
        <strain evidence="7 8">ACD0624</strain>
    </source>
</reference>
<organism evidence="7 8">
    <name type="scientific">Discina gigas</name>
    <dbReference type="NCBI Taxonomy" id="1032678"/>
    <lineage>
        <taxon>Eukaryota</taxon>
        <taxon>Fungi</taxon>
        <taxon>Dikarya</taxon>
        <taxon>Ascomycota</taxon>
        <taxon>Pezizomycotina</taxon>
        <taxon>Pezizomycetes</taxon>
        <taxon>Pezizales</taxon>
        <taxon>Discinaceae</taxon>
        <taxon>Discina</taxon>
    </lineage>
</organism>
<keyword evidence="5" id="KW-0539">Nucleus</keyword>
<proteinExistence type="predicted"/>
<dbReference type="Pfam" id="PF10075">
    <property type="entry name" value="CSN8_PSD8_EIF3K"/>
    <property type="match status" value="1"/>
</dbReference>
<keyword evidence="3" id="KW-0963">Cytoplasm</keyword>
<dbReference type="PANTHER" id="PTHR13339">
    <property type="entry name" value="COP9 SIGNALOSOME COMPLEX SUBUNIT 8"/>
    <property type="match status" value="1"/>
</dbReference>
<dbReference type="EMBL" id="JBBBZM010000042">
    <property type="protein sequence ID" value="KAL0636880.1"/>
    <property type="molecule type" value="Genomic_DNA"/>
</dbReference>
<evidence type="ECO:0000256" key="3">
    <source>
        <dbReference type="ARBA" id="ARBA00022490"/>
    </source>
</evidence>
<gene>
    <name evidence="7" type="ORF">Q9L58_004102</name>
</gene>
<comment type="caution">
    <text evidence="7">The sequence shown here is derived from an EMBL/GenBank/DDBJ whole genome shotgun (WGS) entry which is preliminary data.</text>
</comment>
<feature type="domain" description="CSN8/PSMD8/EIF3K" evidence="6">
    <location>
        <begin position="49"/>
        <end position="181"/>
    </location>
</feature>
<evidence type="ECO:0000256" key="5">
    <source>
        <dbReference type="ARBA" id="ARBA00023242"/>
    </source>
</evidence>
<evidence type="ECO:0000313" key="8">
    <source>
        <dbReference type="Proteomes" id="UP001447188"/>
    </source>
</evidence>
<keyword evidence="4" id="KW-0736">Signalosome</keyword>
<keyword evidence="8" id="KW-1185">Reference proteome</keyword>
<dbReference type="InterPro" id="IPR033205">
    <property type="entry name" value="COP9_CSN8"/>
</dbReference>
<name>A0ABR3GM53_9PEZI</name>
<evidence type="ECO:0000256" key="2">
    <source>
        <dbReference type="ARBA" id="ARBA00004496"/>
    </source>
</evidence>
<dbReference type="Gene3D" id="1.25.40.990">
    <property type="match status" value="1"/>
</dbReference>
<comment type="subcellular location">
    <subcellularLocation>
        <location evidence="2">Cytoplasm</location>
    </subcellularLocation>
    <subcellularLocation>
        <location evidence="1">Nucleus</location>
    </subcellularLocation>
</comment>
<sequence length="218" mass="24093">MMPSLDIEYLASLTADVSIPPATLVDLLADLESAAYSSPINTSTTETLSNFYSVYIFALFLCDDLNEARFLSKRIPTSYLQSDPLLISTYTLLRALYTRTYPAIYTTLSSAPWSSTVTPLATRFLEHFRRKTFILLSRAYTTISPKAAANYLGLVDGEEATMILMAVAEGWEFDETAGILRPVLVDDDADLEDLDVVVDGKDGRIARLTGLVTHLTEI</sequence>
<accession>A0ABR3GM53</accession>